<dbReference type="Gene3D" id="3.10.50.40">
    <property type="match status" value="1"/>
</dbReference>
<protein>
    <submittedName>
        <fullName evidence="2">Uncharacterized protein</fullName>
    </submittedName>
</protein>
<accession>A0A0G4GPN1</accession>
<dbReference type="PhylomeDB" id="A0A0G4GPN1"/>
<feature type="region of interest" description="Disordered" evidence="1">
    <location>
        <begin position="118"/>
        <end position="137"/>
    </location>
</feature>
<gene>
    <name evidence="2" type="ORF">Vbra_1010</name>
</gene>
<name>A0A0G4GPN1_VITBC</name>
<dbReference type="InParanoid" id="A0A0G4GPN1"/>
<reference evidence="2 3" key="1">
    <citation type="submission" date="2014-11" db="EMBL/GenBank/DDBJ databases">
        <authorList>
            <person name="Zhu J."/>
            <person name="Qi W."/>
            <person name="Song R."/>
        </authorList>
    </citation>
    <scope>NUCLEOTIDE SEQUENCE [LARGE SCALE GENOMIC DNA]</scope>
</reference>
<evidence type="ECO:0000256" key="1">
    <source>
        <dbReference type="SAM" id="MobiDB-lite"/>
    </source>
</evidence>
<evidence type="ECO:0000313" key="2">
    <source>
        <dbReference type="EMBL" id="CEM32309.1"/>
    </source>
</evidence>
<dbReference type="InterPro" id="IPR046357">
    <property type="entry name" value="PPIase_dom_sf"/>
</dbReference>
<dbReference type="GO" id="GO:0003755">
    <property type="term" value="F:peptidyl-prolyl cis-trans isomerase activity"/>
    <property type="evidence" value="ECO:0007669"/>
    <property type="project" value="InterPro"/>
</dbReference>
<evidence type="ECO:0000313" key="3">
    <source>
        <dbReference type="Proteomes" id="UP000041254"/>
    </source>
</evidence>
<dbReference type="Proteomes" id="UP000041254">
    <property type="component" value="Unassembled WGS sequence"/>
</dbReference>
<dbReference type="AlphaFoldDB" id="A0A0G4GPN1"/>
<proteinExistence type="predicted"/>
<dbReference type="SUPFAM" id="SSF54534">
    <property type="entry name" value="FKBP-like"/>
    <property type="match status" value="1"/>
</dbReference>
<keyword evidence="3" id="KW-1185">Reference proteome</keyword>
<dbReference type="EMBL" id="CDMY01000748">
    <property type="protein sequence ID" value="CEM32309.1"/>
    <property type="molecule type" value="Genomic_DNA"/>
</dbReference>
<sequence length="248" mass="27298">MAEEDKVVGLFEGRNVYSDGRGGFEVLIHLKNGEERRPLRVQDYSRIVFFADVSVGRIASAGSALTLRRPVAVAEHASSPIHAPTHSTISHSHEERFVRSSDDTHTNSCPLPTVPTLTHMTAVPADGGDAGGGGQHSPSSIVLERLGVSTEVLQMGVGPSPKVGQRVKYDWTVLRDSFDGHEIVFDYRGLMRTISFPQSNPVISIILEALLMMGVGEVRRITIPDELYKEMTGERVAGYYELRLRQIF</sequence>
<organism evidence="2 3">
    <name type="scientific">Vitrella brassicaformis (strain CCMP3155)</name>
    <dbReference type="NCBI Taxonomy" id="1169540"/>
    <lineage>
        <taxon>Eukaryota</taxon>
        <taxon>Sar</taxon>
        <taxon>Alveolata</taxon>
        <taxon>Colpodellida</taxon>
        <taxon>Vitrellaceae</taxon>
        <taxon>Vitrella</taxon>
    </lineage>
</organism>
<dbReference type="VEuPathDB" id="CryptoDB:Vbra_1010"/>